<organism evidence="2 4">
    <name type="scientific">Rhizophagus clarus</name>
    <dbReference type="NCBI Taxonomy" id="94130"/>
    <lineage>
        <taxon>Eukaryota</taxon>
        <taxon>Fungi</taxon>
        <taxon>Fungi incertae sedis</taxon>
        <taxon>Mucoromycota</taxon>
        <taxon>Glomeromycotina</taxon>
        <taxon>Glomeromycetes</taxon>
        <taxon>Glomerales</taxon>
        <taxon>Glomeraceae</taxon>
        <taxon>Rhizophagus</taxon>
    </lineage>
</organism>
<proteinExistence type="predicted"/>
<protein>
    <submittedName>
        <fullName evidence="2">Uncharacterized protein</fullName>
    </submittedName>
</protein>
<dbReference type="EMBL" id="BEXD01004116">
    <property type="protein sequence ID" value="GBC07046.1"/>
    <property type="molecule type" value="Genomic_DNA"/>
</dbReference>
<feature type="compositionally biased region" description="Low complexity" evidence="1">
    <location>
        <begin position="41"/>
        <end position="51"/>
    </location>
</feature>
<evidence type="ECO:0000313" key="4">
    <source>
        <dbReference type="Proteomes" id="UP000247702"/>
    </source>
</evidence>
<evidence type="ECO:0000313" key="3">
    <source>
        <dbReference type="EMBL" id="GES75534.1"/>
    </source>
</evidence>
<keyword evidence="4" id="KW-1185">Reference proteome</keyword>
<dbReference type="EMBL" id="BLAL01000016">
    <property type="protein sequence ID" value="GES75534.1"/>
    <property type="molecule type" value="Genomic_DNA"/>
</dbReference>
<dbReference type="Proteomes" id="UP000615446">
    <property type="component" value="Unassembled WGS sequence"/>
</dbReference>
<dbReference type="Proteomes" id="UP000247702">
    <property type="component" value="Unassembled WGS sequence"/>
</dbReference>
<accession>A0A2Z6RVM9</accession>
<feature type="compositionally biased region" description="Basic and acidic residues" evidence="1">
    <location>
        <begin position="18"/>
        <end position="32"/>
    </location>
</feature>
<evidence type="ECO:0000313" key="2">
    <source>
        <dbReference type="EMBL" id="GBC07046.1"/>
    </source>
</evidence>
<comment type="caution">
    <text evidence="2">The sequence shown here is derived from an EMBL/GenBank/DDBJ whole genome shotgun (WGS) entry which is preliminary data.</text>
</comment>
<reference evidence="2 4" key="1">
    <citation type="submission" date="2017-11" db="EMBL/GenBank/DDBJ databases">
        <title>The genome of Rhizophagus clarus HR1 reveals common genetic basis of auxotrophy among arbuscular mycorrhizal fungi.</title>
        <authorList>
            <person name="Kobayashi Y."/>
        </authorList>
    </citation>
    <scope>NUCLEOTIDE SEQUENCE [LARGE SCALE GENOMIC DNA]</scope>
    <source>
        <strain evidence="2 4">HR1</strain>
    </source>
</reference>
<dbReference type="AlphaFoldDB" id="A0A2Z6RVM9"/>
<reference evidence="3" key="2">
    <citation type="submission" date="2019-10" db="EMBL/GenBank/DDBJ databases">
        <title>Conservation and host-specific expression of non-tandemly repeated heterogenous ribosome RNA gene in arbuscular mycorrhizal fungi.</title>
        <authorList>
            <person name="Maeda T."/>
            <person name="Kobayashi Y."/>
            <person name="Nakagawa T."/>
            <person name="Ezawa T."/>
            <person name="Yamaguchi K."/>
            <person name="Bino T."/>
            <person name="Nishimoto Y."/>
            <person name="Shigenobu S."/>
            <person name="Kawaguchi M."/>
        </authorList>
    </citation>
    <scope>NUCLEOTIDE SEQUENCE</scope>
    <source>
        <strain evidence="3">HR1</strain>
    </source>
</reference>
<dbReference type="OrthoDB" id="2398342at2759"/>
<evidence type="ECO:0000256" key="1">
    <source>
        <dbReference type="SAM" id="MobiDB-lite"/>
    </source>
</evidence>
<sequence length="124" mass="14009">MLFTWTSNSYEENSTENRNFRHNDNYHFRDSSSDSSDAEMTTPSTPTTPVSPGLPNNDITFNNNNSPNMQRRASESITEAIQSKRAPARRYTLPGKLGLPLSRFWEAGRESSVQVAMENCQFGL</sequence>
<feature type="compositionally biased region" description="Polar residues" evidence="1">
    <location>
        <begin position="1"/>
        <end position="12"/>
    </location>
</feature>
<gene>
    <name evidence="3" type="ORF">RCL2_000296400</name>
    <name evidence="2" type="ORF">RclHR1_07200004</name>
</gene>
<feature type="compositionally biased region" description="Polar residues" evidence="1">
    <location>
        <begin position="57"/>
        <end position="72"/>
    </location>
</feature>
<feature type="region of interest" description="Disordered" evidence="1">
    <location>
        <begin position="1"/>
        <end position="72"/>
    </location>
</feature>
<name>A0A2Z6RVM9_9GLOM</name>